<evidence type="ECO:0000313" key="1">
    <source>
        <dbReference type="EMBL" id="PWN49538.1"/>
    </source>
</evidence>
<organism evidence="1 2">
    <name type="scientific">Violaceomyces palustris</name>
    <dbReference type="NCBI Taxonomy" id="1673888"/>
    <lineage>
        <taxon>Eukaryota</taxon>
        <taxon>Fungi</taxon>
        <taxon>Dikarya</taxon>
        <taxon>Basidiomycota</taxon>
        <taxon>Ustilaginomycotina</taxon>
        <taxon>Ustilaginomycetes</taxon>
        <taxon>Violaceomycetales</taxon>
        <taxon>Violaceomycetaceae</taxon>
        <taxon>Violaceomyces</taxon>
    </lineage>
</organism>
<gene>
    <name evidence="1" type="ORF">IE53DRAFT_138698</name>
</gene>
<name>A0ACD0NUL0_9BASI</name>
<sequence>MVGQGSRQSVDPSDDPRGTSGRGEGKGEERYVPTRLLEECWPAEPTKESPSQPPTFPFPPSPPNPSSNPLPPKPSPSASQRSLQEQEEGKREKG</sequence>
<keyword evidence="2" id="KW-1185">Reference proteome</keyword>
<protein>
    <submittedName>
        <fullName evidence="1">Uncharacterized protein</fullName>
    </submittedName>
</protein>
<evidence type="ECO:0000313" key="2">
    <source>
        <dbReference type="Proteomes" id="UP000245626"/>
    </source>
</evidence>
<proteinExistence type="predicted"/>
<dbReference type="EMBL" id="KZ820036">
    <property type="protein sequence ID" value="PWN49538.1"/>
    <property type="molecule type" value="Genomic_DNA"/>
</dbReference>
<dbReference type="Proteomes" id="UP000245626">
    <property type="component" value="Unassembled WGS sequence"/>
</dbReference>
<reference evidence="1 2" key="1">
    <citation type="journal article" date="2018" name="Mol. Biol. Evol.">
        <title>Broad Genomic Sampling Reveals a Smut Pathogenic Ancestry of the Fungal Clade Ustilaginomycotina.</title>
        <authorList>
            <person name="Kijpornyongpan T."/>
            <person name="Mondo S.J."/>
            <person name="Barry K."/>
            <person name="Sandor L."/>
            <person name="Lee J."/>
            <person name="Lipzen A."/>
            <person name="Pangilinan J."/>
            <person name="LaButti K."/>
            <person name="Hainaut M."/>
            <person name="Henrissat B."/>
            <person name="Grigoriev I.V."/>
            <person name="Spatafora J.W."/>
            <person name="Aime M.C."/>
        </authorList>
    </citation>
    <scope>NUCLEOTIDE SEQUENCE [LARGE SCALE GENOMIC DNA]</scope>
    <source>
        <strain evidence="1 2">SA 807</strain>
    </source>
</reference>
<accession>A0ACD0NUL0</accession>